<evidence type="ECO:0000313" key="2">
    <source>
        <dbReference type="Proteomes" id="UP000675881"/>
    </source>
</evidence>
<evidence type="ECO:0000313" key="1">
    <source>
        <dbReference type="EMBL" id="CAF2828315.1"/>
    </source>
</evidence>
<accession>A0A7R8H2G8</accession>
<dbReference type="Pfam" id="PF13499">
    <property type="entry name" value="EF-hand_7"/>
    <property type="match status" value="1"/>
</dbReference>
<dbReference type="GO" id="GO:0005509">
    <property type="term" value="F:calcium ion binding"/>
    <property type="evidence" value="ECO:0007669"/>
    <property type="project" value="InterPro"/>
</dbReference>
<dbReference type="SUPFAM" id="SSF47473">
    <property type="entry name" value="EF-hand"/>
    <property type="match status" value="1"/>
</dbReference>
<dbReference type="EMBL" id="HG994592">
    <property type="protein sequence ID" value="CAF2828315.1"/>
    <property type="molecule type" value="Genomic_DNA"/>
</dbReference>
<dbReference type="PROSITE" id="PS50222">
    <property type="entry name" value="EF_HAND_2"/>
    <property type="match status" value="1"/>
</dbReference>
<dbReference type="AlphaFoldDB" id="A0A7R8H2G8"/>
<dbReference type="InterPro" id="IPR011992">
    <property type="entry name" value="EF-hand-dom_pair"/>
</dbReference>
<dbReference type="InterPro" id="IPR002048">
    <property type="entry name" value="EF_hand_dom"/>
</dbReference>
<gene>
    <name evidence="1" type="ORF">LSAA_4038</name>
</gene>
<name>A0A7R8H2G8_LEPSM</name>
<proteinExistence type="predicted"/>
<reference evidence="1" key="1">
    <citation type="submission" date="2021-02" db="EMBL/GenBank/DDBJ databases">
        <authorList>
            <person name="Bekaert M."/>
        </authorList>
    </citation>
    <scope>NUCLEOTIDE SEQUENCE</scope>
    <source>
        <strain evidence="1">IoA-00</strain>
    </source>
</reference>
<dbReference type="Proteomes" id="UP000675881">
    <property type="component" value="Chromosome 13"/>
</dbReference>
<dbReference type="OrthoDB" id="26525at2759"/>
<dbReference type="Gene3D" id="1.10.238.10">
    <property type="entry name" value="EF-hand"/>
    <property type="match status" value="1"/>
</dbReference>
<keyword evidence="2" id="KW-1185">Reference proteome</keyword>
<sequence length="101" mass="11727">MASFLIGKSLKDRRQIKAIEELFNKADKNGNGKIFVSDYIHIFTDHGIELKEEEIEKVSGLANEDGEIVRDEFISYAKNSDFLNLKWTKTMQTLSYRNKRP</sequence>
<protein>
    <submittedName>
        <fullName evidence="1">(salmon louse) hypothetical protein</fullName>
    </submittedName>
</protein>
<organism evidence="1 2">
    <name type="scientific">Lepeophtheirus salmonis</name>
    <name type="common">Salmon louse</name>
    <name type="synonym">Caligus salmonis</name>
    <dbReference type="NCBI Taxonomy" id="72036"/>
    <lineage>
        <taxon>Eukaryota</taxon>
        <taxon>Metazoa</taxon>
        <taxon>Ecdysozoa</taxon>
        <taxon>Arthropoda</taxon>
        <taxon>Crustacea</taxon>
        <taxon>Multicrustacea</taxon>
        <taxon>Hexanauplia</taxon>
        <taxon>Copepoda</taxon>
        <taxon>Siphonostomatoida</taxon>
        <taxon>Caligidae</taxon>
        <taxon>Lepeophtheirus</taxon>
    </lineage>
</organism>